<keyword evidence="5" id="KW-1185">Reference proteome</keyword>
<gene>
    <name evidence="4" type="ORF">B9R14_12965</name>
    <name evidence="3" type="ORF">HVS_08830</name>
</gene>
<evidence type="ECO:0000313" key="5">
    <source>
        <dbReference type="Proteomes" id="UP000233534"/>
    </source>
</evidence>
<evidence type="ECO:0000256" key="2">
    <source>
        <dbReference type="SAM" id="Phobius"/>
    </source>
</evidence>
<sequence length="173" mass="19835">MAVKLFGCFIVFMSSSLLGYIYSRKCAKRPEELRSLQGMLQMFENEISFLSNKLTDAFYKIYSQSDSPVSNFFKHAAEILQKKPELSAYEAWKRAVKLNINDTSLDKEDEKVIVSFGKMLGSSDLEGQIKNIRLTLNQLKLQEQKAEEFRKKNEAMYRNLGILGGLAIIIILF</sequence>
<dbReference type="NCBIfam" id="TIGR02833">
    <property type="entry name" value="spore_III_AB"/>
    <property type="match status" value="1"/>
</dbReference>
<dbReference type="EMBL" id="CP025197">
    <property type="protein sequence ID" value="AUG57672.1"/>
    <property type="molecule type" value="Genomic_DNA"/>
</dbReference>
<dbReference type="KEGG" id="hsc:HVS_08830"/>
<evidence type="ECO:0000256" key="1">
    <source>
        <dbReference type="SAM" id="Coils"/>
    </source>
</evidence>
<keyword evidence="2" id="KW-0472">Membrane</keyword>
<evidence type="ECO:0000313" key="3">
    <source>
        <dbReference type="EMBL" id="AUG57672.1"/>
    </source>
</evidence>
<dbReference type="AlphaFoldDB" id="A0A2K9E1N9"/>
<reference evidence="4 6" key="2">
    <citation type="journal article" date="2018" name="Syst. Appl. Microbiol.">
        <title>Characterization and high-quality draft genome sequence of Herbivorax saccincola A7, an anaerobic, alkaliphilic, thermophilic, cellulolytic, and xylanolytic bacterium.</title>
        <authorList>
            <person name="Aikawa S."/>
            <person name="Baramee S."/>
            <person name="Sermsathanaswadi J."/>
            <person name="Thianheng P."/>
            <person name="Tachaapaikoon C."/>
            <person name="Shikata A."/>
            <person name="Waeonukul R."/>
            <person name="Pason P."/>
            <person name="Ratanakhanokchai K."/>
            <person name="Kosugi A."/>
        </authorList>
    </citation>
    <scope>NUCLEOTIDE SEQUENCE [LARGE SCALE GENOMIC DNA]</scope>
    <source>
        <strain evidence="4 6">A7</strain>
    </source>
</reference>
<dbReference type="InterPro" id="IPR014198">
    <property type="entry name" value="Spore_III_AB"/>
</dbReference>
<dbReference type="PIRSF" id="PIRSF021435">
    <property type="entry name" value="SpoIIIAB"/>
    <property type="match status" value="1"/>
</dbReference>
<dbReference type="OrthoDB" id="1779801at2"/>
<evidence type="ECO:0000313" key="4">
    <source>
        <dbReference type="EMBL" id="PQQ67567.1"/>
    </source>
</evidence>
<feature type="coiled-coil region" evidence="1">
    <location>
        <begin position="122"/>
        <end position="159"/>
    </location>
</feature>
<keyword evidence="2" id="KW-0812">Transmembrane</keyword>
<name>A0A2K9E1N9_9FIRM</name>
<dbReference type="Proteomes" id="UP000239720">
    <property type="component" value="Unassembled WGS sequence"/>
</dbReference>
<feature type="transmembrane region" description="Helical" evidence="2">
    <location>
        <begin position="155"/>
        <end position="172"/>
    </location>
</feature>
<organism evidence="3 5">
    <name type="scientific">Acetivibrio saccincola</name>
    <dbReference type="NCBI Taxonomy" id="1677857"/>
    <lineage>
        <taxon>Bacteria</taxon>
        <taxon>Bacillati</taxon>
        <taxon>Bacillota</taxon>
        <taxon>Clostridia</taxon>
        <taxon>Eubacteriales</taxon>
        <taxon>Oscillospiraceae</taxon>
        <taxon>Acetivibrio</taxon>
    </lineage>
</organism>
<accession>A0A2K9E1N9</accession>
<dbReference type="Pfam" id="PF09548">
    <property type="entry name" value="Spore_III_AB"/>
    <property type="match status" value="1"/>
</dbReference>
<proteinExistence type="predicted"/>
<dbReference type="Proteomes" id="UP000233534">
    <property type="component" value="Chromosome"/>
</dbReference>
<reference evidence="3 5" key="1">
    <citation type="submission" date="2017-12" db="EMBL/GenBank/DDBJ databases">
        <title>Complete genome sequence of Herbivorax saccincola GGR1, a novel Cellulosome-producing hydrolytic bacterium in a thermophilic biogas plant, established by Illumina and Nanopore MinION sequencing.</title>
        <authorList>
            <person name="Pechtl A."/>
            <person name="Ruckert C."/>
            <person name="Koeck D.E."/>
            <person name="Maus I."/>
            <person name="Winkler A."/>
            <person name="Kalinowski J."/>
            <person name="Puhler A."/>
            <person name="Schwarz W.W."/>
            <person name="Zverlov V.V."/>
            <person name="Schluter A."/>
            <person name="Liebl W."/>
        </authorList>
    </citation>
    <scope>NUCLEOTIDE SEQUENCE [LARGE SCALE GENOMIC DNA]</scope>
    <source>
        <strain evidence="3">GGR1</strain>
        <strain evidence="5">SR1</strain>
    </source>
</reference>
<evidence type="ECO:0000313" key="6">
    <source>
        <dbReference type="Proteomes" id="UP000239720"/>
    </source>
</evidence>
<dbReference type="EMBL" id="NEMB01000003">
    <property type="protein sequence ID" value="PQQ67567.1"/>
    <property type="molecule type" value="Genomic_DNA"/>
</dbReference>
<keyword evidence="1" id="KW-0175">Coiled coil</keyword>
<protein>
    <submittedName>
        <fullName evidence="4">Stage III sporulation protein AB</fullName>
    </submittedName>
    <submittedName>
        <fullName evidence="3">Stage III sporulation protein SpoAB</fullName>
    </submittedName>
</protein>
<dbReference type="RefSeq" id="WP_101301291.1">
    <property type="nucleotide sequence ID" value="NZ_CP025197.1"/>
</dbReference>
<feature type="transmembrane region" description="Helical" evidence="2">
    <location>
        <begin position="6"/>
        <end position="23"/>
    </location>
</feature>
<keyword evidence="2" id="KW-1133">Transmembrane helix</keyword>